<dbReference type="SUPFAM" id="SSF46689">
    <property type="entry name" value="Homeodomain-like"/>
    <property type="match status" value="2"/>
</dbReference>
<dbReference type="RefSeq" id="WP_245723558.1">
    <property type="nucleotide sequence ID" value="NZ_FNRY01000001.1"/>
</dbReference>
<gene>
    <name evidence="6" type="ORF">SAMN04489806_1338</name>
</gene>
<dbReference type="PRINTS" id="PR00032">
    <property type="entry name" value="HTHARAC"/>
</dbReference>
<keyword evidence="4" id="KW-0804">Transcription</keyword>
<evidence type="ECO:0000256" key="1">
    <source>
        <dbReference type="ARBA" id="ARBA00022490"/>
    </source>
</evidence>
<evidence type="ECO:0000313" key="7">
    <source>
        <dbReference type="Proteomes" id="UP000199183"/>
    </source>
</evidence>
<dbReference type="SMART" id="SM00342">
    <property type="entry name" value="HTH_ARAC"/>
    <property type="match status" value="1"/>
</dbReference>
<dbReference type="Gene3D" id="1.10.10.60">
    <property type="entry name" value="Homeodomain-like"/>
    <property type="match status" value="2"/>
</dbReference>
<dbReference type="Pfam" id="PF02311">
    <property type="entry name" value="AraC_binding"/>
    <property type="match status" value="1"/>
</dbReference>
<name>A0A1H4KXK1_9MICO</name>
<organism evidence="6 7">
    <name type="scientific">Paramicrobacterium humi</name>
    <dbReference type="NCBI Taxonomy" id="640635"/>
    <lineage>
        <taxon>Bacteria</taxon>
        <taxon>Bacillati</taxon>
        <taxon>Actinomycetota</taxon>
        <taxon>Actinomycetes</taxon>
        <taxon>Micrococcales</taxon>
        <taxon>Microbacteriaceae</taxon>
        <taxon>Paramicrobacterium</taxon>
    </lineage>
</organism>
<dbReference type="CDD" id="cd06986">
    <property type="entry name" value="cupin_MmsR-like_N"/>
    <property type="match status" value="1"/>
</dbReference>
<sequence>MLLRDGFPGQRFRVLARPTVDVARKSPVTKRFLVTDAGYFPHAAAHGRIRPRGAAETIVIICTGGSGRLTVDGIEYVVTADDAAIIPARSAHQYIADVEDPWSIWWLHATGPDADELARVIIGAGNDPVLRLRDTRSATSLVERVIDTLEIDDTSATLLDAAGLAWQLFAHLAADRLRGHADPSDRIKEVQDYLRANLTSNLTVPELARMAAVSSSHFSALFKSSTGMTVTEYIKRLRSARARELLMTTSATIAEVGERVGYADAFYFSRQFRSVNGISPRDFRRHVMRDAL</sequence>
<dbReference type="AlphaFoldDB" id="A0A1H4KXK1"/>
<dbReference type="InterPro" id="IPR003313">
    <property type="entry name" value="AraC-bd"/>
</dbReference>
<evidence type="ECO:0000256" key="4">
    <source>
        <dbReference type="ARBA" id="ARBA00023163"/>
    </source>
</evidence>
<dbReference type="InterPro" id="IPR009057">
    <property type="entry name" value="Homeodomain-like_sf"/>
</dbReference>
<dbReference type="InterPro" id="IPR020449">
    <property type="entry name" value="Tscrpt_reg_AraC-type_HTH"/>
</dbReference>
<evidence type="ECO:0000256" key="3">
    <source>
        <dbReference type="ARBA" id="ARBA00023125"/>
    </source>
</evidence>
<evidence type="ECO:0000256" key="2">
    <source>
        <dbReference type="ARBA" id="ARBA00023015"/>
    </source>
</evidence>
<dbReference type="InterPro" id="IPR037923">
    <property type="entry name" value="HTH-like"/>
</dbReference>
<proteinExistence type="predicted"/>
<dbReference type="STRING" id="640635.SAMN04489806_1338"/>
<evidence type="ECO:0000259" key="5">
    <source>
        <dbReference type="PROSITE" id="PS01124"/>
    </source>
</evidence>
<dbReference type="GO" id="GO:0003700">
    <property type="term" value="F:DNA-binding transcription factor activity"/>
    <property type="evidence" value="ECO:0007669"/>
    <property type="project" value="InterPro"/>
</dbReference>
<dbReference type="InterPro" id="IPR018060">
    <property type="entry name" value="HTH_AraC"/>
</dbReference>
<dbReference type="EMBL" id="FNRY01000001">
    <property type="protein sequence ID" value="SEB62858.1"/>
    <property type="molecule type" value="Genomic_DNA"/>
</dbReference>
<reference evidence="6 7" key="1">
    <citation type="submission" date="2016-10" db="EMBL/GenBank/DDBJ databases">
        <authorList>
            <person name="de Groot N.N."/>
        </authorList>
    </citation>
    <scope>NUCLEOTIDE SEQUENCE [LARGE SCALE GENOMIC DNA]</scope>
    <source>
        <strain evidence="6 7">DSM 21799</strain>
    </source>
</reference>
<dbReference type="InterPro" id="IPR014710">
    <property type="entry name" value="RmlC-like_jellyroll"/>
</dbReference>
<dbReference type="GO" id="GO:0043565">
    <property type="term" value="F:sequence-specific DNA binding"/>
    <property type="evidence" value="ECO:0007669"/>
    <property type="project" value="InterPro"/>
</dbReference>
<keyword evidence="7" id="KW-1185">Reference proteome</keyword>
<dbReference type="Gene3D" id="2.60.120.10">
    <property type="entry name" value="Jelly Rolls"/>
    <property type="match status" value="1"/>
</dbReference>
<dbReference type="PANTHER" id="PTHR46796">
    <property type="entry name" value="HTH-TYPE TRANSCRIPTIONAL ACTIVATOR RHAS-RELATED"/>
    <property type="match status" value="1"/>
</dbReference>
<dbReference type="Proteomes" id="UP000199183">
    <property type="component" value="Unassembled WGS sequence"/>
</dbReference>
<feature type="domain" description="HTH araC/xylS-type" evidence="5">
    <location>
        <begin position="188"/>
        <end position="286"/>
    </location>
</feature>
<dbReference type="InterPro" id="IPR050204">
    <property type="entry name" value="AraC_XylS_family_regulators"/>
</dbReference>
<protein>
    <submittedName>
        <fullName evidence="6">AraC-like ligand binding domain-containing protein</fullName>
    </submittedName>
</protein>
<evidence type="ECO:0000313" key="6">
    <source>
        <dbReference type="EMBL" id="SEB62858.1"/>
    </source>
</evidence>
<keyword evidence="2" id="KW-0805">Transcription regulation</keyword>
<accession>A0A1H4KXK1</accession>
<dbReference type="PANTHER" id="PTHR46796:SF13">
    <property type="entry name" value="HTH-TYPE TRANSCRIPTIONAL ACTIVATOR RHAS"/>
    <property type="match status" value="1"/>
</dbReference>
<keyword evidence="1" id="KW-0963">Cytoplasm</keyword>
<dbReference type="PROSITE" id="PS01124">
    <property type="entry name" value="HTH_ARAC_FAMILY_2"/>
    <property type="match status" value="1"/>
</dbReference>
<dbReference type="Pfam" id="PF12833">
    <property type="entry name" value="HTH_18"/>
    <property type="match status" value="1"/>
</dbReference>
<keyword evidence="3" id="KW-0238">DNA-binding</keyword>
<dbReference type="SUPFAM" id="SSF51215">
    <property type="entry name" value="Regulatory protein AraC"/>
    <property type="match status" value="1"/>
</dbReference>